<feature type="region of interest" description="Disordered" evidence="2">
    <location>
        <begin position="1"/>
        <end position="23"/>
    </location>
</feature>
<dbReference type="EMBL" id="WUYX01000071">
    <property type="protein sequence ID" value="MXV64523.1"/>
    <property type="molecule type" value="Genomic_DNA"/>
</dbReference>
<dbReference type="PANTHER" id="PTHR30483:SF6">
    <property type="entry name" value="PERIPLASMIC BINDING PROTEIN OF ABC TRANSPORTER FOR NATURAL AMINO ACIDS"/>
    <property type="match status" value="1"/>
</dbReference>
<keyword evidence="5" id="KW-1185">Reference proteome</keyword>
<dbReference type="PROSITE" id="PS51318">
    <property type="entry name" value="TAT"/>
    <property type="match status" value="1"/>
</dbReference>
<dbReference type="InterPro" id="IPR051010">
    <property type="entry name" value="BCAA_transport"/>
</dbReference>
<accession>A0A6B0VTN0</accession>
<dbReference type="RefSeq" id="WP_160067901.1">
    <property type="nucleotide sequence ID" value="NZ_WUYX01000071.1"/>
</dbReference>
<dbReference type="Gene3D" id="3.40.50.2300">
    <property type="match status" value="2"/>
</dbReference>
<dbReference type="OrthoDB" id="200499at2157"/>
<gene>
    <name evidence="4" type="ORF">GS429_21100</name>
</gene>
<dbReference type="InterPro" id="IPR028081">
    <property type="entry name" value="Leu-bd"/>
</dbReference>
<dbReference type="Proteomes" id="UP000434101">
    <property type="component" value="Unassembled WGS sequence"/>
</dbReference>
<feature type="domain" description="Leucine-binding protein" evidence="3">
    <location>
        <begin position="331"/>
        <end position="408"/>
    </location>
</feature>
<dbReference type="PANTHER" id="PTHR30483">
    <property type="entry name" value="LEUCINE-SPECIFIC-BINDING PROTEIN"/>
    <property type="match status" value="1"/>
</dbReference>
<protein>
    <submittedName>
        <fullName evidence="4">ABC transporter substrate-binding protein</fullName>
    </submittedName>
</protein>
<dbReference type="CDD" id="cd06345">
    <property type="entry name" value="PBP1_ABC_ligand_binding-like"/>
    <property type="match status" value="1"/>
</dbReference>
<evidence type="ECO:0000313" key="5">
    <source>
        <dbReference type="Proteomes" id="UP000434101"/>
    </source>
</evidence>
<proteinExistence type="predicted"/>
<dbReference type="SUPFAM" id="SSF53822">
    <property type="entry name" value="Periplasmic binding protein-like I"/>
    <property type="match status" value="1"/>
</dbReference>
<dbReference type="Pfam" id="PF13458">
    <property type="entry name" value="Peripla_BP_6"/>
    <property type="match status" value="2"/>
</dbReference>
<evidence type="ECO:0000259" key="3">
    <source>
        <dbReference type="Pfam" id="PF13458"/>
    </source>
</evidence>
<dbReference type="InterPro" id="IPR028082">
    <property type="entry name" value="Peripla_BP_I"/>
</dbReference>
<keyword evidence="1" id="KW-0732">Signal</keyword>
<organism evidence="4 5">
    <name type="scientific">Natronorubrum halalkaliphilum</name>
    <dbReference type="NCBI Taxonomy" id="2691917"/>
    <lineage>
        <taxon>Archaea</taxon>
        <taxon>Methanobacteriati</taxon>
        <taxon>Methanobacteriota</taxon>
        <taxon>Stenosarchaea group</taxon>
        <taxon>Halobacteria</taxon>
        <taxon>Halobacteriales</taxon>
        <taxon>Natrialbaceae</taxon>
        <taxon>Natronorubrum</taxon>
    </lineage>
</organism>
<reference evidence="4 5" key="1">
    <citation type="submission" date="2020-01" db="EMBL/GenBank/DDBJ databases">
        <title>Natronorubrum sp. JWXQ-INN 674 isolated from Inner Mongolia Autonomous Region of China.</title>
        <authorList>
            <person name="Xue Q."/>
        </authorList>
    </citation>
    <scope>NUCLEOTIDE SEQUENCE [LARGE SCALE GENOMIC DNA]</scope>
    <source>
        <strain evidence="4 5">JWXQ-INN-674</strain>
    </source>
</reference>
<sequence length="456" mass="50161">MSQYEPRGGETDVPENGTGRDDLNRRTLLKTAGGGAVGVSLAGCLDSYETIAGSADEDTETVTIGLLAPEPESDFVGHSMARSAAVAVDELNEAGGINGQDVELVVADTNGSPLEARRQYQRLVLEEGADVTVGTFASEALASLMDEIAEQELLHLTTGSATQFASQRVHDAYDRYKYHFRVGPTNDVDLGRAQINFMTEMAPEIGWESIAVLAEDYSWADQPWEIYQEQLKETPVDVAMDKRYSPATDDFTDIYDDVAEAGADAVFISAAHTGTDALLDWSVPNRPTSQPTPQPFAFGGIHVPMQLPNYYEETEGACRYGIGYSAATERSEITPKTQEFVQRYYETNGSYPQDMGYYTYDAVKLFAEVAELTGTTDSESLVPVIEAESFTGATGNVEFYDTDHVHAHDRVYDEDDETTVGVYFQWQQNDDGEGVREVIWPEVHATGEYITPPWLE</sequence>
<name>A0A6B0VTN0_9EURY</name>
<dbReference type="AlphaFoldDB" id="A0A6B0VTN0"/>
<evidence type="ECO:0000313" key="4">
    <source>
        <dbReference type="EMBL" id="MXV64523.1"/>
    </source>
</evidence>
<dbReference type="InterPro" id="IPR006311">
    <property type="entry name" value="TAT_signal"/>
</dbReference>
<evidence type="ECO:0000256" key="1">
    <source>
        <dbReference type="ARBA" id="ARBA00022729"/>
    </source>
</evidence>
<comment type="caution">
    <text evidence="4">The sequence shown here is derived from an EMBL/GenBank/DDBJ whole genome shotgun (WGS) entry which is preliminary data.</text>
</comment>
<feature type="domain" description="Leucine-binding protein" evidence="3">
    <location>
        <begin position="61"/>
        <end position="275"/>
    </location>
</feature>
<evidence type="ECO:0000256" key="2">
    <source>
        <dbReference type="SAM" id="MobiDB-lite"/>
    </source>
</evidence>